<dbReference type="AlphaFoldDB" id="A0A251T5R2"/>
<organism evidence="1 2">
    <name type="scientific">Helianthus annuus</name>
    <name type="common">Common sunflower</name>
    <dbReference type="NCBI Taxonomy" id="4232"/>
    <lineage>
        <taxon>Eukaryota</taxon>
        <taxon>Viridiplantae</taxon>
        <taxon>Streptophyta</taxon>
        <taxon>Embryophyta</taxon>
        <taxon>Tracheophyta</taxon>
        <taxon>Spermatophyta</taxon>
        <taxon>Magnoliopsida</taxon>
        <taxon>eudicotyledons</taxon>
        <taxon>Gunneridae</taxon>
        <taxon>Pentapetalae</taxon>
        <taxon>asterids</taxon>
        <taxon>campanulids</taxon>
        <taxon>Asterales</taxon>
        <taxon>Asteraceae</taxon>
        <taxon>Asteroideae</taxon>
        <taxon>Heliantheae alliance</taxon>
        <taxon>Heliantheae</taxon>
        <taxon>Helianthus</taxon>
    </lineage>
</organism>
<keyword evidence="2" id="KW-1185">Reference proteome</keyword>
<gene>
    <name evidence="1" type="ORF">HannXRQ_Chr12g0381321</name>
</gene>
<dbReference type="EMBL" id="CM007901">
    <property type="protein sequence ID" value="OTG06129.1"/>
    <property type="molecule type" value="Genomic_DNA"/>
</dbReference>
<dbReference type="Proteomes" id="UP000215914">
    <property type="component" value="Chromosome 12"/>
</dbReference>
<accession>A0A251T5R2</accession>
<name>A0A251T5R2_HELAN</name>
<proteinExistence type="predicted"/>
<dbReference type="InParanoid" id="A0A251T5R2"/>
<reference evidence="2" key="1">
    <citation type="journal article" date="2017" name="Nature">
        <title>The sunflower genome provides insights into oil metabolism, flowering and Asterid evolution.</title>
        <authorList>
            <person name="Badouin H."/>
            <person name="Gouzy J."/>
            <person name="Grassa C.J."/>
            <person name="Murat F."/>
            <person name="Staton S.E."/>
            <person name="Cottret L."/>
            <person name="Lelandais-Briere C."/>
            <person name="Owens G.L."/>
            <person name="Carrere S."/>
            <person name="Mayjonade B."/>
            <person name="Legrand L."/>
            <person name="Gill N."/>
            <person name="Kane N.C."/>
            <person name="Bowers J.E."/>
            <person name="Hubner S."/>
            <person name="Bellec A."/>
            <person name="Berard A."/>
            <person name="Berges H."/>
            <person name="Blanchet N."/>
            <person name="Boniface M.C."/>
            <person name="Brunel D."/>
            <person name="Catrice O."/>
            <person name="Chaidir N."/>
            <person name="Claudel C."/>
            <person name="Donnadieu C."/>
            <person name="Faraut T."/>
            <person name="Fievet G."/>
            <person name="Helmstetter N."/>
            <person name="King M."/>
            <person name="Knapp S.J."/>
            <person name="Lai Z."/>
            <person name="Le Paslier M.C."/>
            <person name="Lippi Y."/>
            <person name="Lorenzon L."/>
            <person name="Mandel J.R."/>
            <person name="Marage G."/>
            <person name="Marchand G."/>
            <person name="Marquand E."/>
            <person name="Bret-Mestries E."/>
            <person name="Morien E."/>
            <person name="Nambeesan S."/>
            <person name="Nguyen T."/>
            <person name="Pegot-Espagnet P."/>
            <person name="Pouilly N."/>
            <person name="Raftis F."/>
            <person name="Sallet E."/>
            <person name="Schiex T."/>
            <person name="Thomas J."/>
            <person name="Vandecasteele C."/>
            <person name="Vares D."/>
            <person name="Vear F."/>
            <person name="Vautrin S."/>
            <person name="Crespi M."/>
            <person name="Mangin B."/>
            <person name="Burke J.M."/>
            <person name="Salse J."/>
            <person name="Munos S."/>
            <person name="Vincourt P."/>
            <person name="Rieseberg L.H."/>
            <person name="Langlade N.B."/>
        </authorList>
    </citation>
    <scope>NUCLEOTIDE SEQUENCE [LARGE SCALE GENOMIC DNA]</scope>
    <source>
        <strain evidence="2">cv. SF193</strain>
    </source>
</reference>
<sequence length="53" mass="6155">MEVHALGVLESSTFSYHHLYFSSKIVKKRTANKESNRDLHGTQICEFMFPLLL</sequence>
<evidence type="ECO:0000313" key="2">
    <source>
        <dbReference type="Proteomes" id="UP000215914"/>
    </source>
</evidence>
<protein>
    <submittedName>
        <fullName evidence="1">Uncharacterized protein</fullName>
    </submittedName>
</protein>
<evidence type="ECO:0000313" key="1">
    <source>
        <dbReference type="EMBL" id="OTG06129.1"/>
    </source>
</evidence>